<sequence length="354" mass="39659">MNTPRLEAFCRSVGQAWYSPNDQVNEAIQWLLEYGYPVLPIAPQNEQTIVKGKLLYSGKNPSYLDRYAKAVLVNHIQFQHRLPCQDELKRWFAHAATGVATLGGWQNTVWIDIDRKHFATTEACNAVARRLLQQASLKHTFVERTQSGGYHIGVRCRQLPDFTRCCLSHSQLRLGELLGAGKVCVMAPTQGVDGSYQSLSRAEPVWVNQITDLGIAPKRQPKPQPKDWSANASNMSHSLGTGTVSLERLLSRRVQNLVLNQPTKGDRSEALTAVAREAFGWEWFASQYGVQVSPDAESFCLALGHRWQLDIGRVQRILNSTSYGRPVRDSTPSLYTISGASACLGKLRWARHHH</sequence>
<reference evidence="2 3" key="1">
    <citation type="submission" date="2022-04" db="EMBL/GenBank/DDBJ databases">
        <title>Positive selection, recombination, and allopatry shape intraspecific diversity of widespread and dominant cyanobacteria.</title>
        <authorList>
            <person name="Wei J."/>
            <person name="Shu W."/>
            <person name="Hu C."/>
        </authorList>
    </citation>
    <scope>NUCLEOTIDE SEQUENCE [LARGE SCALE GENOMIC DNA]</scope>
    <source>
        <strain evidence="2 3">AS-A4</strain>
    </source>
</reference>
<keyword evidence="3" id="KW-1185">Reference proteome</keyword>
<evidence type="ECO:0000313" key="3">
    <source>
        <dbReference type="Proteomes" id="UP001476950"/>
    </source>
</evidence>
<accession>A0ABV0KV21</accession>
<name>A0ABV0KV21_9CYAN</name>
<feature type="domain" description="DNA primase/polymerase bifunctional N-terminal" evidence="1">
    <location>
        <begin position="31"/>
        <end position="202"/>
    </location>
</feature>
<dbReference type="EMBL" id="JAMPLM010000054">
    <property type="protein sequence ID" value="MEP1062130.1"/>
    <property type="molecule type" value="Genomic_DNA"/>
</dbReference>
<protein>
    <submittedName>
        <fullName evidence="2">Bifunctional DNA primase/polymerase</fullName>
    </submittedName>
</protein>
<dbReference type="RefSeq" id="WP_190452652.1">
    <property type="nucleotide sequence ID" value="NZ_JAMPLM010000054.1"/>
</dbReference>
<comment type="caution">
    <text evidence="2">The sequence shown here is derived from an EMBL/GenBank/DDBJ whole genome shotgun (WGS) entry which is preliminary data.</text>
</comment>
<dbReference type="InterPro" id="IPR015330">
    <property type="entry name" value="DNA_primase/pol_bifunc_N"/>
</dbReference>
<evidence type="ECO:0000259" key="1">
    <source>
        <dbReference type="Pfam" id="PF09250"/>
    </source>
</evidence>
<dbReference type="Pfam" id="PF09250">
    <property type="entry name" value="Prim-Pol"/>
    <property type="match status" value="1"/>
</dbReference>
<proteinExistence type="predicted"/>
<dbReference type="SUPFAM" id="SSF56747">
    <property type="entry name" value="Prim-pol domain"/>
    <property type="match status" value="1"/>
</dbReference>
<organism evidence="2 3">
    <name type="scientific">Stenomitos frigidus AS-A4</name>
    <dbReference type="NCBI Taxonomy" id="2933935"/>
    <lineage>
        <taxon>Bacteria</taxon>
        <taxon>Bacillati</taxon>
        <taxon>Cyanobacteriota</taxon>
        <taxon>Cyanophyceae</taxon>
        <taxon>Leptolyngbyales</taxon>
        <taxon>Leptolyngbyaceae</taxon>
        <taxon>Stenomitos</taxon>
    </lineage>
</organism>
<evidence type="ECO:0000313" key="2">
    <source>
        <dbReference type="EMBL" id="MEP1062130.1"/>
    </source>
</evidence>
<gene>
    <name evidence="2" type="ORF">NDI38_27520</name>
</gene>
<dbReference type="Proteomes" id="UP001476950">
    <property type="component" value="Unassembled WGS sequence"/>
</dbReference>